<evidence type="ECO:0000259" key="3">
    <source>
        <dbReference type="Pfam" id="PF23948"/>
    </source>
</evidence>
<evidence type="ECO:0000313" key="4">
    <source>
        <dbReference type="EMBL" id="BBE09480.1"/>
    </source>
</evidence>
<dbReference type="InterPro" id="IPR056251">
    <property type="entry name" value="Arm_rpt_dom"/>
</dbReference>
<accession>A0A2Z6EVJ8</accession>
<gene>
    <name evidence="4" type="ORF">MCB1EB_1319</name>
</gene>
<evidence type="ECO:0000313" key="5">
    <source>
        <dbReference type="Proteomes" id="UP000282597"/>
    </source>
</evidence>
<evidence type="ECO:0000256" key="1">
    <source>
        <dbReference type="SAM" id="Coils"/>
    </source>
</evidence>
<feature type="coiled-coil region" evidence="1">
    <location>
        <begin position="612"/>
        <end position="643"/>
    </location>
</feature>
<organism evidence="4 5">
    <name type="scientific">Mycoavidus cysteinexigens</name>
    <dbReference type="NCBI Taxonomy" id="1553431"/>
    <lineage>
        <taxon>Bacteria</taxon>
        <taxon>Pseudomonadati</taxon>
        <taxon>Pseudomonadota</taxon>
        <taxon>Betaproteobacteria</taxon>
        <taxon>Burkholderiales</taxon>
        <taxon>Burkholderiaceae</taxon>
        <taxon>Mycoavidus</taxon>
    </lineage>
</organism>
<feature type="domain" description="Arm-like repeat" evidence="3">
    <location>
        <begin position="178"/>
        <end position="567"/>
    </location>
</feature>
<dbReference type="AlphaFoldDB" id="A0A2Z6EVJ8"/>
<proteinExistence type="predicted"/>
<name>A0A2Z6EVJ8_9BURK</name>
<feature type="compositionally biased region" description="Basic and acidic residues" evidence="2">
    <location>
        <begin position="854"/>
        <end position="863"/>
    </location>
</feature>
<evidence type="ECO:0000256" key="2">
    <source>
        <dbReference type="SAM" id="MobiDB-lite"/>
    </source>
</evidence>
<sequence length="863" mass="96400">MIMLGKIDAAVALQRGTALVENAHEHRDKNEFDFALSQFNRAKSAFKKGTPRTQEINTAITTVYVERGDLYQERGQLYVREDILCAHNLFKRALASYKKATIEPYNSRADEVEQKIAGLLSDTLSPGKSVLKVEEAQGSIKQQFSSTPQPIAHFFKLDQNLTLPALGKIYDPVTDPDQLVDTRHLAWCLQQGYLSEAQEKQFKQLARSIIEVFAKTKTKDYFELVREIVPLASIADIELYQQLMSQTVNALSANQSVSLNVSVAQGLAVILRHCPQTLLSQVRSGDLVGALEVLGARLDKVHKEDNKVQCQTLLQTSSQLLDVMTCLGVKGINREEVQAPLYAMFYGLIDHSDPSLAWQARYARQALAHIPNDEAVWRSVLRHTFNVGMGVLNLAAAVKNLDVDKLEESLGRFEEAFIGARDVALAIGQVGDAAKVTVEALTTAYQSASEGVEQFNRPHGWYGALRFIDLLLEENQWVAFEKLARDSRYCKDEKFLQGLCHRLEQIARTHPGTEMQEGAEQFLESLMQHKDHWGGHERVVKMAEATLQRLKQPLPKGGQDYVPVWSSLWQEPLGTELLDKVRGDIHLNQMPAKLEGMSLMLEQLPNLKQQMQAVLESQMQQTQERIEQRMQQMQSLLEQQTQLPLPDLASLTILLTDLKEQKDVYLGNLEKSGEIKVALEMYRAMQGHTTTEPARSFGLDDAATVLFASNEKVRQISQQLEKMKYEIVPMLFELEWRQRMHLLPEENEGTVVQIGRGVGNALMEGSGNKSTTHCNLTALDPQLVTASQEVQSSQDLAAAFSALALRSQARGEKLVFQSIGGVVSSAISGKNNENTVYLGSSPASTLASDPTTQKMEKKQFEGL</sequence>
<dbReference type="Proteomes" id="UP000282597">
    <property type="component" value="Chromosome"/>
</dbReference>
<feature type="compositionally biased region" description="Polar residues" evidence="2">
    <location>
        <begin position="841"/>
        <end position="853"/>
    </location>
</feature>
<dbReference type="Pfam" id="PF23948">
    <property type="entry name" value="ARM_5"/>
    <property type="match status" value="1"/>
</dbReference>
<dbReference type="KEGG" id="mcys:MCB1EB_1319"/>
<dbReference type="EMBL" id="AP018150">
    <property type="protein sequence ID" value="BBE09480.1"/>
    <property type="molecule type" value="Genomic_DNA"/>
</dbReference>
<protein>
    <recommendedName>
        <fullName evidence="3">Arm-like repeat domain-containing protein</fullName>
    </recommendedName>
</protein>
<reference evidence="4 5" key="1">
    <citation type="journal article" date="2018" name="Microbes Environ.">
        <title>Comparative Genomic Insights into Endofungal Lifestyles of Two Bacterial Endosymbionts, Mycoavidus cysteinexigens and Burkholderia rhizoxinica.</title>
        <authorList>
            <person name="Sharmin D."/>
            <person name="Guo Y."/>
            <person name="Nishizawa T."/>
            <person name="Ohshima S."/>
            <person name="Sato Y."/>
            <person name="Takashima Y."/>
            <person name="Narisawa K."/>
            <person name="Ohta H."/>
        </authorList>
    </citation>
    <scope>NUCLEOTIDE SEQUENCE [LARGE SCALE GENOMIC DNA]</scope>
    <source>
        <strain evidence="4 5">B1-EB</strain>
    </source>
</reference>
<keyword evidence="5" id="KW-1185">Reference proteome</keyword>
<keyword evidence="1" id="KW-0175">Coiled coil</keyword>
<feature type="region of interest" description="Disordered" evidence="2">
    <location>
        <begin position="841"/>
        <end position="863"/>
    </location>
</feature>